<dbReference type="PANTHER" id="PTHR33116">
    <property type="entry name" value="REVERSE TRANSCRIPTASE ZINC-BINDING DOMAIN-CONTAINING PROTEIN-RELATED-RELATED"/>
    <property type="match status" value="1"/>
</dbReference>
<proteinExistence type="predicted"/>
<gene>
    <name evidence="3" type="ORF">Tco_0750958</name>
</gene>
<reference evidence="3" key="1">
    <citation type="journal article" date="2022" name="Int. J. Mol. Sci.">
        <title>Draft Genome of Tanacetum Coccineum: Genomic Comparison of Closely Related Tanacetum-Family Plants.</title>
        <authorList>
            <person name="Yamashiro T."/>
            <person name="Shiraishi A."/>
            <person name="Nakayama K."/>
            <person name="Satake H."/>
        </authorList>
    </citation>
    <scope>NUCLEOTIDE SEQUENCE</scope>
</reference>
<dbReference type="InterPro" id="IPR043502">
    <property type="entry name" value="DNA/RNA_pol_sf"/>
</dbReference>
<feature type="domain" description="Endonuclease/exonuclease/phosphatase" evidence="2">
    <location>
        <begin position="26"/>
        <end position="203"/>
    </location>
</feature>
<dbReference type="InterPro" id="IPR005135">
    <property type="entry name" value="Endo/exonuclease/phosphatase"/>
</dbReference>
<evidence type="ECO:0000313" key="3">
    <source>
        <dbReference type="EMBL" id="GJS84417.1"/>
    </source>
</evidence>
<evidence type="ECO:0008006" key="5">
    <source>
        <dbReference type="Google" id="ProtNLM"/>
    </source>
</evidence>
<dbReference type="InterPro" id="IPR036691">
    <property type="entry name" value="Endo/exonu/phosph_ase_sf"/>
</dbReference>
<evidence type="ECO:0000259" key="1">
    <source>
        <dbReference type="Pfam" id="PF00078"/>
    </source>
</evidence>
<name>A0ABQ4Z5W4_9ASTR</name>
<feature type="domain" description="Reverse transcriptase" evidence="1">
    <location>
        <begin position="479"/>
        <end position="564"/>
    </location>
</feature>
<evidence type="ECO:0000259" key="2">
    <source>
        <dbReference type="Pfam" id="PF03372"/>
    </source>
</evidence>
<dbReference type="EMBL" id="BQNB010010972">
    <property type="protein sequence ID" value="GJS84417.1"/>
    <property type="molecule type" value="Genomic_DNA"/>
</dbReference>
<comment type="caution">
    <text evidence="3">The sequence shown here is derived from an EMBL/GenBank/DDBJ whole genome shotgun (WGS) entry which is preliminary data.</text>
</comment>
<keyword evidence="4" id="KW-1185">Reference proteome</keyword>
<accession>A0ABQ4Z5W4</accession>
<dbReference type="CDD" id="cd01650">
    <property type="entry name" value="RT_nLTR_like"/>
    <property type="match status" value="1"/>
</dbReference>
<dbReference type="InterPro" id="IPR000477">
    <property type="entry name" value="RT_dom"/>
</dbReference>
<evidence type="ECO:0000313" key="4">
    <source>
        <dbReference type="Proteomes" id="UP001151760"/>
    </source>
</evidence>
<dbReference type="SUPFAM" id="SSF56219">
    <property type="entry name" value="DNase I-like"/>
    <property type="match status" value="1"/>
</dbReference>
<dbReference type="SUPFAM" id="SSF56672">
    <property type="entry name" value="DNA/RNA polymerases"/>
    <property type="match status" value="1"/>
</dbReference>
<dbReference type="Pfam" id="PF00078">
    <property type="entry name" value="RVT_1"/>
    <property type="match status" value="1"/>
</dbReference>
<organism evidence="3 4">
    <name type="scientific">Tanacetum coccineum</name>
    <dbReference type="NCBI Taxonomy" id="301880"/>
    <lineage>
        <taxon>Eukaryota</taxon>
        <taxon>Viridiplantae</taxon>
        <taxon>Streptophyta</taxon>
        <taxon>Embryophyta</taxon>
        <taxon>Tracheophyta</taxon>
        <taxon>Spermatophyta</taxon>
        <taxon>Magnoliopsida</taxon>
        <taxon>eudicotyledons</taxon>
        <taxon>Gunneridae</taxon>
        <taxon>Pentapetalae</taxon>
        <taxon>asterids</taxon>
        <taxon>campanulids</taxon>
        <taxon>Asterales</taxon>
        <taxon>Asteraceae</taxon>
        <taxon>Asteroideae</taxon>
        <taxon>Anthemideae</taxon>
        <taxon>Anthemidinae</taxon>
        <taxon>Tanacetum</taxon>
    </lineage>
</organism>
<reference evidence="3" key="2">
    <citation type="submission" date="2022-01" db="EMBL/GenBank/DDBJ databases">
        <authorList>
            <person name="Yamashiro T."/>
            <person name="Shiraishi A."/>
            <person name="Satake H."/>
            <person name="Nakayama K."/>
        </authorList>
    </citation>
    <scope>NUCLEOTIDE SEQUENCE</scope>
</reference>
<dbReference type="Pfam" id="PF03372">
    <property type="entry name" value="Exo_endo_phos"/>
    <property type="match status" value="1"/>
</dbReference>
<sequence>MNILPRMIILRGQALSYKMFPMFSIASWNIRGLNRAPKQSEVRQVVSENNLSVCAILESHVEISVLSNVCSKVFRSWDWTSNASLCKRSKERRGLWADLEVHKNMVLDMPWVLLGDFNVALNLEDSYAGSSSLNAAMCEFKDCVQNIEVVDINSSGLHFTWNQKPRGSDGILKKLDRVMGNLEFVDKFPGAYALFQPYRISDHAPAVLKVPSLSFSKPKPFKFYNFIAHKGNFLEVINSQWDKHVAGHYMYQVVQKMKLLKKPFRKLLHDQGNLHDRVNRLRFELDEVQKAIDIDPSNRALRDEETAYIHSFNEAKMDEERFLRQKAKIEWLEVGESNSAYFHKSIKSRNQRSRIDVITTADDIVVSGNSVPDVFVSHYESFLGTDMECEDLNINGLFHKQVSENSNANMVRGVTNEEIKKAMFDIGNDKAPGPDGYTSVFFKRGWDVVGIHVCNAIRDFFDNGQLLKEINHTFLALIPKVTTPLKVNDYRPISCCNVIYKCISKILTNRIMEGIKEVVSENQSAFVPGRRVSDNILITQELMHNYHHDRGPPRCAFKVDIQKARVRLSDTFRYHNHCEELEIINVCFADDLFIFARGDVESARVIMDSLDEFKQVSGLVPSIPKSTAFFCNVMPHVKNAILSIMPFSEGKLPAKYLGVPLISSRLLNRDCKILVEKARNRIGDWKNKSLSFAGRLQLCKSVVSSMQVYWASVLSFLGNCFRYPPPPPPRLNKGFLWCNGDYKRGKAKVAWDDICLPKHEGGLGLRSLEVFNLALMTTHIWNIVSSKESLWVRWVHTYKLRGHTFWDICLKADMSWGWRKLLQLRYLVRPFFWMQIGNGHKASLWHDMWSYQCPLSSYLSPRDITREGRTLQDCVADLIENEDIGDGALCMHGKSLDHGDSRSCGIILLGFRIAFRGMLFIFVWNYIRNLAGMEQVPPVLDDIVLWFIPMANKRSFKNVVGKMLFAAASYYLWLERNNRLFKNIRRSPEEIRDLIMTTVRLKLVTFRFKNTSSVLSLLSLWKMPSNFILYGS</sequence>
<dbReference type="Gene3D" id="3.60.10.10">
    <property type="entry name" value="Endonuclease/exonuclease/phosphatase"/>
    <property type="match status" value="1"/>
</dbReference>
<dbReference type="PANTHER" id="PTHR33116:SF84">
    <property type="entry name" value="RNA-DIRECTED DNA POLYMERASE"/>
    <property type="match status" value="1"/>
</dbReference>
<dbReference type="Proteomes" id="UP001151760">
    <property type="component" value="Unassembled WGS sequence"/>
</dbReference>
<protein>
    <recommendedName>
        <fullName evidence="5">Reverse transcriptase domain-containing protein</fullName>
    </recommendedName>
</protein>